<gene>
    <name evidence="8" type="primary">perA</name>
    <name evidence="8" type="ORF">MalAC0309_2688</name>
</gene>
<dbReference type="GO" id="GO:0020037">
    <property type="term" value="F:heme binding"/>
    <property type="evidence" value="ECO:0007669"/>
    <property type="project" value="InterPro"/>
</dbReference>
<keyword evidence="3" id="KW-0349">Heme</keyword>
<dbReference type="PANTHER" id="PTHR30555">
    <property type="entry name" value="HYDROPEROXIDASE I, BIFUNCTIONAL CATALASE-PEROXIDASE"/>
    <property type="match status" value="1"/>
</dbReference>
<dbReference type="GO" id="GO:0042744">
    <property type="term" value="P:hydrogen peroxide catabolic process"/>
    <property type="evidence" value="ECO:0007669"/>
    <property type="project" value="TreeGrafter"/>
</dbReference>
<dbReference type="AlphaFoldDB" id="A0A0U5BH23"/>
<dbReference type="InterPro" id="IPR010255">
    <property type="entry name" value="Haem_peroxidase_sf"/>
</dbReference>
<dbReference type="RefSeq" id="WP_150129280.1">
    <property type="nucleotide sequence ID" value="NZ_AP017315.1"/>
</dbReference>
<evidence type="ECO:0000256" key="2">
    <source>
        <dbReference type="ARBA" id="ARBA00022559"/>
    </source>
</evidence>
<evidence type="ECO:0000313" key="9">
    <source>
        <dbReference type="Proteomes" id="UP000218965"/>
    </source>
</evidence>
<dbReference type="EMBL" id="AP017315">
    <property type="protein sequence ID" value="BAU33519.1"/>
    <property type="molecule type" value="Genomic_DNA"/>
</dbReference>
<protein>
    <submittedName>
        <fullName evidence="8">Catalase/peroxidase</fullName>
        <ecNumber evidence="8">1.11.1.6</ecNumber>
    </submittedName>
</protein>
<dbReference type="SUPFAM" id="SSF48113">
    <property type="entry name" value="Heme-dependent peroxidases"/>
    <property type="match status" value="1"/>
</dbReference>
<evidence type="ECO:0000256" key="4">
    <source>
        <dbReference type="ARBA" id="ARBA00022723"/>
    </source>
</evidence>
<dbReference type="InterPro" id="IPR000763">
    <property type="entry name" value="Catalase_peroxidase"/>
</dbReference>
<reference evidence="9" key="1">
    <citation type="submission" date="2015-12" db="EMBL/GenBank/DDBJ databases">
        <authorList>
            <person name="Shamseldin A."/>
            <person name="Moawad H."/>
            <person name="Abd El-Rahim W.M."/>
            <person name="Sadowsky M.J."/>
        </authorList>
    </citation>
    <scope>NUCLEOTIDE SEQUENCE [LARGE SCALE GENOMIC DNA]</scope>
    <source>
        <strain evidence="9">JAM AC0309</strain>
    </source>
</reference>
<dbReference type="OrthoDB" id="9759743at2"/>
<dbReference type="EC" id="1.11.1.6" evidence="8"/>
<sequence>MTSSSPTDKKYVGRPSGFPTYNLRNRTNGPVRFTATRADLMLGSNSILRAYVEVYAQDDSTEKFVNVLVAVWTKVMNADRFNLVAAGPGNRTRHASAGCTGPGSAAGARPIREIARVSAHRAPR</sequence>
<evidence type="ECO:0000256" key="7">
    <source>
        <dbReference type="SAM" id="MobiDB-lite"/>
    </source>
</evidence>
<dbReference type="GO" id="GO:0070301">
    <property type="term" value="P:cellular response to hydrogen peroxide"/>
    <property type="evidence" value="ECO:0007669"/>
    <property type="project" value="TreeGrafter"/>
</dbReference>
<organism evidence="8 9">
    <name type="scientific">Microcella alkaliphila</name>
    <dbReference type="NCBI Taxonomy" id="279828"/>
    <lineage>
        <taxon>Bacteria</taxon>
        <taxon>Bacillati</taxon>
        <taxon>Actinomycetota</taxon>
        <taxon>Actinomycetes</taxon>
        <taxon>Micrococcales</taxon>
        <taxon>Microbacteriaceae</taxon>
        <taxon>Microcella</taxon>
    </lineage>
</organism>
<dbReference type="KEGG" id="malk:MalAC0309_2688"/>
<evidence type="ECO:0000256" key="5">
    <source>
        <dbReference type="ARBA" id="ARBA00023002"/>
    </source>
</evidence>
<keyword evidence="4" id="KW-0479">Metal-binding</keyword>
<reference evidence="8 9" key="2">
    <citation type="submission" date="2016-01" db="EMBL/GenBank/DDBJ databases">
        <title>Microcella alkaliphila JAM AC0309 whole genome shotgun sequence.</title>
        <authorList>
            <person name="Kurata A."/>
            <person name="Hirose Y."/>
            <person name="Kishimoto N."/>
            <person name="Kobayashi T."/>
        </authorList>
    </citation>
    <scope>NUCLEOTIDE SEQUENCE [LARGE SCALE GENOMIC DNA]</scope>
    <source>
        <strain evidence="8 9">JAM AC0309</strain>
    </source>
</reference>
<comment type="cofactor">
    <cofactor evidence="1">
        <name>heme b</name>
        <dbReference type="ChEBI" id="CHEBI:60344"/>
    </cofactor>
</comment>
<evidence type="ECO:0000256" key="6">
    <source>
        <dbReference type="ARBA" id="ARBA00023004"/>
    </source>
</evidence>
<proteinExistence type="predicted"/>
<dbReference type="Proteomes" id="UP000218965">
    <property type="component" value="Chromosome"/>
</dbReference>
<evidence type="ECO:0000256" key="1">
    <source>
        <dbReference type="ARBA" id="ARBA00001970"/>
    </source>
</evidence>
<evidence type="ECO:0000313" key="8">
    <source>
        <dbReference type="EMBL" id="BAU33519.1"/>
    </source>
</evidence>
<keyword evidence="5 8" id="KW-0560">Oxidoreductase</keyword>
<dbReference type="PANTHER" id="PTHR30555:SF6">
    <property type="entry name" value="CATALASE-PEROXIDASE"/>
    <property type="match status" value="1"/>
</dbReference>
<feature type="region of interest" description="Disordered" evidence="7">
    <location>
        <begin position="1"/>
        <end position="23"/>
    </location>
</feature>
<dbReference type="GO" id="GO:0005829">
    <property type="term" value="C:cytosol"/>
    <property type="evidence" value="ECO:0007669"/>
    <property type="project" value="TreeGrafter"/>
</dbReference>
<evidence type="ECO:0000256" key="3">
    <source>
        <dbReference type="ARBA" id="ARBA00022617"/>
    </source>
</evidence>
<keyword evidence="6" id="KW-0408">Iron</keyword>
<keyword evidence="2 8" id="KW-0575">Peroxidase</keyword>
<name>A0A0U5BH23_9MICO</name>
<dbReference type="Gene3D" id="1.10.420.10">
    <property type="entry name" value="Peroxidase, domain 2"/>
    <property type="match status" value="1"/>
</dbReference>
<dbReference type="GO" id="GO:0046872">
    <property type="term" value="F:metal ion binding"/>
    <property type="evidence" value="ECO:0007669"/>
    <property type="project" value="UniProtKB-KW"/>
</dbReference>
<dbReference type="GO" id="GO:0004096">
    <property type="term" value="F:catalase activity"/>
    <property type="evidence" value="ECO:0007669"/>
    <property type="project" value="UniProtKB-EC"/>
</dbReference>
<accession>A0A0U5BH23</accession>